<dbReference type="SMART" id="SM00530">
    <property type="entry name" value="HTH_XRE"/>
    <property type="match status" value="1"/>
</dbReference>
<gene>
    <name evidence="2" type="ORF">A2733_01965</name>
</gene>
<dbReference type="Gene3D" id="1.10.260.40">
    <property type="entry name" value="lambda repressor-like DNA-binding domains"/>
    <property type="match status" value="1"/>
</dbReference>
<evidence type="ECO:0000313" key="2">
    <source>
        <dbReference type="EMBL" id="OGI63714.1"/>
    </source>
</evidence>
<evidence type="ECO:0000259" key="1">
    <source>
        <dbReference type="PROSITE" id="PS50943"/>
    </source>
</evidence>
<dbReference type="CDD" id="cd00093">
    <property type="entry name" value="HTH_XRE"/>
    <property type="match status" value="1"/>
</dbReference>
<dbReference type="InterPro" id="IPR010982">
    <property type="entry name" value="Lambda_DNA-bd_dom_sf"/>
</dbReference>
<dbReference type="PROSITE" id="PS50943">
    <property type="entry name" value="HTH_CROC1"/>
    <property type="match status" value="1"/>
</dbReference>
<name>A0A1F6V2R4_9BACT</name>
<proteinExistence type="predicted"/>
<dbReference type="SUPFAM" id="SSF47413">
    <property type="entry name" value="lambda repressor-like DNA-binding domains"/>
    <property type="match status" value="1"/>
</dbReference>
<accession>A0A1F6V2R4</accession>
<dbReference type="EMBL" id="MFTO01000013">
    <property type="protein sequence ID" value="OGI63714.1"/>
    <property type="molecule type" value="Genomic_DNA"/>
</dbReference>
<dbReference type="InterPro" id="IPR001387">
    <property type="entry name" value="Cro/C1-type_HTH"/>
</dbReference>
<dbReference type="Proteomes" id="UP000178985">
    <property type="component" value="Unassembled WGS sequence"/>
</dbReference>
<reference evidence="2 3" key="1">
    <citation type="journal article" date="2016" name="Nat. Commun.">
        <title>Thousands of microbial genomes shed light on interconnected biogeochemical processes in an aquifer system.</title>
        <authorList>
            <person name="Anantharaman K."/>
            <person name="Brown C.T."/>
            <person name="Hug L.A."/>
            <person name="Sharon I."/>
            <person name="Castelle C.J."/>
            <person name="Probst A.J."/>
            <person name="Thomas B.C."/>
            <person name="Singh A."/>
            <person name="Wilkins M.J."/>
            <person name="Karaoz U."/>
            <person name="Brodie E.L."/>
            <person name="Williams K.H."/>
            <person name="Hubbard S.S."/>
            <person name="Banfield J.F."/>
        </authorList>
    </citation>
    <scope>NUCLEOTIDE SEQUENCE [LARGE SCALE GENOMIC DNA]</scope>
</reference>
<evidence type="ECO:0000313" key="3">
    <source>
        <dbReference type="Proteomes" id="UP000178985"/>
    </source>
</evidence>
<dbReference type="GO" id="GO:0003677">
    <property type="term" value="F:DNA binding"/>
    <property type="evidence" value="ECO:0007669"/>
    <property type="project" value="InterPro"/>
</dbReference>
<organism evidence="2 3">
    <name type="scientific">Candidatus Nomurabacteria bacterium RIFCSPHIGHO2_01_FULL_40_20</name>
    <dbReference type="NCBI Taxonomy" id="1801738"/>
    <lineage>
        <taxon>Bacteria</taxon>
        <taxon>Candidatus Nomuraibacteriota</taxon>
    </lineage>
</organism>
<protein>
    <recommendedName>
        <fullName evidence="1">HTH cro/C1-type domain-containing protein</fullName>
    </recommendedName>
</protein>
<sequence>MLAYVLEFYREIRGYTRFELEGLTGIPAHVISEFESGKILPDTAQLEALGKVFRVPSDLLLRMAKNEEIEGEILEGDSILIEHVFRSYMKMKIKGE</sequence>
<comment type="caution">
    <text evidence="2">The sequence shown here is derived from an EMBL/GenBank/DDBJ whole genome shotgun (WGS) entry which is preliminary data.</text>
</comment>
<dbReference type="AlphaFoldDB" id="A0A1F6V2R4"/>
<feature type="domain" description="HTH cro/C1-type" evidence="1">
    <location>
        <begin position="6"/>
        <end position="60"/>
    </location>
</feature>